<accession>A0A8J2VKP5</accession>
<dbReference type="AlphaFoldDB" id="A0A8J2VKP5"/>
<comment type="caution">
    <text evidence="4">The sequence shown here is derived from an EMBL/GenBank/DDBJ whole genome shotgun (WGS) entry which is preliminary data.</text>
</comment>
<gene>
    <name evidence="4" type="ORF">GCM10011391_06440</name>
</gene>
<dbReference type="Pfam" id="PF01381">
    <property type="entry name" value="HTH_3"/>
    <property type="match status" value="1"/>
</dbReference>
<reference evidence="4" key="2">
    <citation type="submission" date="2020-09" db="EMBL/GenBank/DDBJ databases">
        <authorList>
            <person name="Sun Q."/>
            <person name="Zhou Y."/>
        </authorList>
    </citation>
    <scope>NUCLEOTIDE SEQUENCE</scope>
    <source>
        <strain evidence="4">CGMCC 1.15371</strain>
    </source>
</reference>
<dbReference type="GO" id="GO:0003700">
    <property type="term" value="F:DNA-binding transcription factor activity"/>
    <property type="evidence" value="ECO:0007669"/>
    <property type="project" value="TreeGrafter"/>
</dbReference>
<evidence type="ECO:0000256" key="1">
    <source>
        <dbReference type="ARBA" id="ARBA00023125"/>
    </source>
</evidence>
<feature type="domain" description="HTH cro/C1-type" evidence="3">
    <location>
        <begin position="6"/>
        <end position="61"/>
    </location>
</feature>
<dbReference type="SUPFAM" id="SSF47406">
    <property type="entry name" value="SinR repressor dimerisation domain-like"/>
    <property type="match status" value="1"/>
</dbReference>
<keyword evidence="1" id="KW-0238">DNA-binding</keyword>
<dbReference type="InterPro" id="IPR001387">
    <property type="entry name" value="Cro/C1-type_HTH"/>
</dbReference>
<dbReference type="SUPFAM" id="SSF47413">
    <property type="entry name" value="lambda repressor-like DNA-binding domains"/>
    <property type="match status" value="1"/>
</dbReference>
<dbReference type="PROSITE" id="PS50943">
    <property type="entry name" value="HTH_CROC1"/>
    <property type="match status" value="1"/>
</dbReference>
<feature type="region of interest" description="Disordered" evidence="2">
    <location>
        <begin position="110"/>
        <end position="132"/>
    </location>
</feature>
<sequence length="132" mass="15099">MIGSHIQNIRKKKGYTLSEVADQASISKSYLSNIERNVNQNPSIQVMKRIAAALDVDLKTLINGVGQSPPHLDQEWLDFVQQLKDSGIDKEQIKNYKTVIDFIQWQHENQNNTEGSSQSETQNRWLHHGKKS</sequence>
<dbReference type="InterPro" id="IPR050807">
    <property type="entry name" value="TransReg_Diox_bact_type"/>
</dbReference>
<dbReference type="InterPro" id="IPR010982">
    <property type="entry name" value="Lambda_DNA-bd_dom_sf"/>
</dbReference>
<protein>
    <recommendedName>
        <fullName evidence="3">HTH cro/C1-type domain-containing protein</fullName>
    </recommendedName>
</protein>
<dbReference type="InterPro" id="IPR036281">
    <property type="entry name" value="SinR/SinI_dimer_dom_sf"/>
</dbReference>
<evidence type="ECO:0000313" key="4">
    <source>
        <dbReference type="EMBL" id="GGE30513.1"/>
    </source>
</evidence>
<dbReference type="CDD" id="cd00093">
    <property type="entry name" value="HTH_XRE"/>
    <property type="match status" value="1"/>
</dbReference>
<proteinExistence type="predicted"/>
<dbReference type="RefSeq" id="WP_188689085.1">
    <property type="nucleotide sequence ID" value="NZ_BMIR01000002.1"/>
</dbReference>
<organism evidence="4 5">
    <name type="scientific">Pullulanibacillus camelliae</name>
    <dbReference type="NCBI Taxonomy" id="1707096"/>
    <lineage>
        <taxon>Bacteria</taxon>
        <taxon>Bacillati</taxon>
        <taxon>Bacillota</taxon>
        <taxon>Bacilli</taxon>
        <taxon>Bacillales</taxon>
        <taxon>Sporolactobacillaceae</taxon>
        <taxon>Pullulanibacillus</taxon>
    </lineage>
</organism>
<dbReference type="SMART" id="SM00530">
    <property type="entry name" value="HTH_XRE"/>
    <property type="match status" value="1"/>
</dbReference>
<dbReference type="GO" id="GO:0046983">
    <property type="term" value="F:protein dimerization activity"/>
    <property type="evidence" value="ECO:0007669"/>
    <property type="project" value="InterPro"/>
</dbReference>
<evidence type="ECO:0000313" key="5">
    <source>
        <dbReference type="Proteomes" id="UP000628775"/>
    </source>
</evidence>
<reference evidence="4" key="1">
    <citation type="journal article" date="2014" name="Int. J. Syst. Evol. Microbiol.">
        <title>Complete genome sequence of Corynebacterium casei LMG S-19264T (=DSM 44701T), isolated from a smear-ripened cheese.</title>
        <authorList>
            <consortium name="US DOE Joint Genome Institute (JGI-PGF)"/>
            <person name="Walter F."/>
            <person name="Albersmeier A."/>
            <person name="Kalinowski J."/>
            <person name="Ruckert C."/>
        </authorList>
    </citation>
    <scope>NUCLEOTIDE SEQUENCE</scope>
    <source>
        <strain evidence="4">CGMCC 1.15371</strain>
    </source>
</reference>
<feature type="compositionally biased region" description="Polar residues" evidence="2">
    <location>
        <begin position="110"/>
        <end position="124"/>
    </location>
</feature>
<dbReference type="Gene3D" id="1.10.260.40">
    <property type="entry name" value="lambda repressor-like DNA-binding domains"/>
    <property type="match status" value="1"/>
</dbReference>
<evidence type="ECO:0000259" key="3">
    <source>
        <dbReference type="PROSITE" id="PS50943"/>
    </source>
</evidence>
<evidence type="ECO:0000256" key="2">
    <source>
        <dbReference type="SAM" id="MobiDB-lite"/>
    </source>
</evidence>
<dbReference type="Proteomes" id="UP000628775">
    <property type="component" value="Unassembled WGS sequence"/>
</dbReference>
<dbReference type="GO" id="GO:0005829">
    <property type="term" value="C:cytosol"/>
    <property type="evidence" value="ECO:0007669"/>
    <property type="project" value="TreeGrafter"/>
</dbReference>
<name>A0A8J2VKP5_9BACL</name>
<dbReference type="GO" id="GO:0003677">
    <property type="term" value="F:DNA binding"/>
    <property type="evidence" value="ECO:0007669"/>
    <property type="project" value="UniProtKB-KW"/>
</dbReference>
<keyword evidence="5" id="KW-1185">Reference proteome</keyword>
<dbReference type="PANTHER" id="PTHR46797:SF1">
    <property type="entry name" value="METHYLPHOSPHONATE SYNTHASE"/>
    <property type="match status" value="1"/>
</dbReference>
<dbReference type="EMBL" id="BMIR01000002">
    <property type="protein sequence ID" value="GGE30513.1"/>
    <property type="molecule type" value="Genomic_DNA"/>
</dbReference>
<dbReference type="PANTHER" id="PTHR46797">
    <property type="entry name" value="HTH-TYPE TRANSCRIPTIONAL REGULATOR"/>
    <property type="match status" value="1"/>
</dbReference>